<comment type="caution">
    <text evidence="1">The sequence shown here is derived from an EMBL/GenBank/DDBJ whole genome shotgun (WGS) entry which is preliminary data.</text>
</comment>
<gene>
    <name evidence="1" type="ORF">JKJ07_01390</name>
</gene>
<dbReference type="SUPFAM" id="SSF53850">
    <property type="entry name" value="Periplasmic binding protein-like II"/>
    <property type="match status" value="1"/>
</dbReference>
<organism evidence="1 2">
    <name type="scientific">Paractinoplanes lichenicola</name>
    <dbReference type="NCBI Taxonomy" id="2802976"/>
    <lineage>
        <taxon>Bacteria</taxon>
        <taxon>Bacillati</taxon>
        <taxon>Actinomycetota</taxon>
        <taxon>Actinomycetes</taxon>
        <taxon>Micromonosporales</taxon>
        <taxon>Micromonosporaceae</taxon>
        <taxon>Paractinoplanes</taxon>
    </lineage>
</organism>
<dbReference type="EMBL" id="JAENHO010000001">
    <property type="protein sequence ID" value="MBL7252956.1"/>
    <property type="molecule type" value="Genomic_DNA"/>
</dbReference>
<dbReference type="RefSeq" id="WP_202989977.1">
    <property type="nucleotide sequence ID" value="NZ_JAENHO010000001.1"/>
</dbReference>
<dbReference type="Proteomes" id="UP000598996">
    <property type="component" value="Unassembled WGS sequence"/>
</dbReference>
<evidence type="ECO:0000313" key="1">
    <source>
        <dbReference type="EMBL" id="MBL7252956.1"/>
    </source>
</evidence>
<evidence type="ECO:0008006" key="3">
    <source>
        <dbReference type="Google" id="ProtNLM"/>
    </source>
</evidence>
<keyword evidence="2" id="KW-1185">Reference proteome</keyword>
<proteinExistence type="predicted"/>
<name>A0ABS1VE45_9ACTN</name>
<protein>
    <recommendedName>
        <fullName evidence="3">LysR substrate-binding domain-containing protein</fullName>
    </recommendedName>
</protein>
<sequence>MWPAGHGLRRIPVTDPTPVYPHSLLWHRDNAHPALAAFRKHLAAAIPRLATAGTWVPSWATRVQPTG</sequence>
<reference evidence="1 2" key="1">
    <citation type="submission" date="2021-01" db="EMBL/GenBank/DDBJ databases">
        <title>Actinoplanes sp. nov. LDG1-01 isolated from lichen.</title>
        <authorList>
            <person name="Saeng-In P."/>
            <person name="Phongsopitanun W."/>
            <person name="Kanchanasin P."/>
            <person name="Yuki M."/>
            <person name="Kudo T."/>
            <person name="Ohkuma M."/>
            <person name="Tanasupawat S."/>
        </authorList>
    </citation>
    <scope>NUCLEOTIDE SEQUENCE [LARGE SCALE GENOMIC DNA]</scope>
    <source>
        <strain evidence="1 2">LDG1-01</strain>
    </source>
</reference>
<evidence type="ECO:0000313" key="2">
    <source>
        <dbReference type="Proteomes" id="UP000598996"/>
    </source>
</evidence>
<accession>A0ABS1VE45</accession>